<evidence type="ECO:0000256" key="1">
    <source>
        <dbReference type="ARBA" id="ARBA00004429"/>
    </source>
</evidence>
<dbReference type="GO" id="GO:0046872">
    <property type="term" value="F:metal ion binding"/>
    <property type="evidence" value="ECO:0007669"/>
    <property type="project" value="UniProtKB-KW"/>
</dbReference>
<keyword evidence="19" id="KW-1185">Reference proteome</keyword>
<feature type="transmembrane region" description="Helical" evidence="16">
    <location>
        <begin position="705"/>
        <end position="727"/>
    </location>
</feature>
<gene>
    <name evidence="18" type="ORF">THTE_0306</name>
</gene>
<keyword evidence="4 16" id="KW-0410">Iron transport</keyword>
<evidence type="ECO:0000313" key="18">
    <source>
        <dbReference type="EMBL" id="ASV72908.1"/>
    </source>
</evidence>
<dbReference type="GO" id="GO:0005525">
    <property type="term" value="F:GTP binding"/>
    <property type="evidence" value="ECO:0007669"/>
    <property type="project" value="UniProtKB-KW"/>
</dbReference>
<reference evidence="18 19" key="1">
    <citation type="journal article" name="Front. Microbiol.">
        <title>Sugar Metabolism of the First Thermophilic Planctomycete Thermogutta terrifontis: Comparative Genomic and Transcriptomic Approaches.</title>
        <authorList>
            <person name="Elcheninov A.G."/>
            <person name="Menzel P."/>
            <person name="Gudbergsdottir S.R."/>
            <person name="Slesarev A.I."/>
            <person name="Kadnikov V.V."/>
            <person name="Krogh A."/>
            <person name="Bonch-Osmolovskaya E.A."/>
            <person name="Peng X."/>
            <person name="Kublanov I.V."/>
        </authorList>
    </citation>
    <scope>NUCLEOTIDE SEQUENCE [LARGE SCALE GENOMIC DNA]</scope>
    <source>
        <strain evidence="18 19">R1</strain>
    </source>
</reference>
<keyword evidence="5" id="KW-0997">Cell inner membrane</keyword>
<dbReference type="Pfam" id="PF02421">
    <property type="entry name" value="FeoB_N"/>
    <property type="match status" value="1"/>
</dbReference>
<feature type="binding site" evidence="14">
    <location>
        <begin position="42"/>
        <end position="46"/>
    </location>
    <ligand>
        <name>GTP</name>
        <dbReference type="ChEBI" id="CHEBI:37565"/>
        <label>1</label>
    </ligand>
</feature>
<evidence type="ECO:0000256" key="4">
    <source>
        <dbReference type="ARBA" id="ARBA00022496"/>
    </source>
</evidence>
<dbReference type="NCBIfam" id="TIGR00437">
    <property type="entry name" value="feoB"/>
    <property type="match status" value="1"/>
</dbReference>
<dbReference type="PANTHER" id="PTHR43185:SF1">
    <property type="entry name" value="FE(2+) TRANSPORTER FEOB"/>
    <property type="match status" value="1"/>
</dbReference>
<dbReference type="NCBIfam" id="TIGR00231">
    <property type="entry name" value="small_GTP"/>
    <property type="match status" value="1"/>
</dbReference>
<dbReference type="FunFam" id="3.40.50.300:FF:000426">
    <property type="entry name" value="Ferrous iron transport protein B"/>
    <property type="match status" value="1"/>
</dbReference>
<dbReference type="PRINTS" id="PR00326">
    <property type="entry name" value="GTP1OBG"/>
</dbReference>
<feature type="transmembrane region" description="Helical" evidence="16">
    <location>
        <begin position="490"/>
        <end position="513"/>
    </location>
</feature>
<comment type="subcellular location">
    <subcellularLocation>
        <location evidence="1 16">Cell inner membrane</location>
        <topology evidence="1 16">Multi-pass membrane protein</topology>
    </subcellularLocation>
</comment>
<evidence type="ECO:0000256" key="6">
    <source>
        <dbReference type="ARBA" id="ARBA00022692"/>
    </source>
</evidence>
<evidence type="ECO:0000256" key="5">
    <source>
        <dbReference type="ARBA" id="ARBA00022519"/>
    </source>
</evidence>
<evidence type="ECO:0000256" key="2">
    <source>
        <dbReference type="ARBA" id="ARBA00022448"/>
    </source>
</evidence>
<evidence type="ECO:0000259" key="17">
    <source>
        <dbReference type="PROSITE" id="PS51711"/>
    </source>
</evidence>
<keyword evidence="6 16" id="KW-0812">Transmembrane</keyword>
<comment type="caution">
    <text evidence="16">Lacks conserved residue(s) required for the propagation of feature annotation.</text>
</comment>
<dbReference type="InterPro" id="IPR006073">
    <property type="entry name" value="GTP-bd"/>
</dbReference>
<evidence type="ECO:0000256" key="13">
    <source>
        <dbReference type="NCBIfam" id="TIGR00437"/>
    </source>
</evidence>
<dbReference type="GO" id="GO:0015093">
    <property type="term" value="F:ferrous iron transmembrane transporter activity"/>
    <property type="evidence" value="ECO:0007669"/>
    <property type="project" value="UniProtKB-UniRule"/>
</dbReference>
<dbReference type="PROSITE" id="PS51711">
    <property type="entry name" value="G_FEOB"/>
    <property type="match status" value="1"/>
</dbReference>
<keyword evidence="10" id="KW-0406">Ion transport</keyword>
<dbReference type="SUPFAM" id="SSF52540">
    <property type="entry name" value="P-loop containing nucleoside triphosphate hydrolases"/>
    <property type="match status" value="1"/>
</dbReference>
<feature type="transmembrane region" description="Helical" evidence="16">
    <location>
        <begin position="548"/>
        <end position="572"/>
    </location>
</feature>
<dbReference type="InterPro" id="IPR003373">
    <property type="entry name" value="Fe2_transport_prot-B"/>
</dbReference>
<feature type="binding site" evidence="15">
    <location>
        <position position="29"/>
    </location>
    <ligand>
        <name>Mg(2+)</name>
        <dbReference type="ChEBI" id="CHEBI:18420"/>
        <label>2</label>
    </ligand>
</feature>
<proteinExistence type="inferred from homology"/>
<keyword evidence="12 16" id="KW-0472">Membrane</keyword>
<feature type="transmembrane region" description="Helical" evidence="16">
    <location>
        <begin position="739"/>
        <end position="760"/>
    </location>
</feature>
<sequence>MTRVTAPKKCVSVALVGNPNTGKSTLFSALVGVYQRVGNYPGVTVEKRTGRFEFQNQTFEVIDLPGLYSLSPRSRDELVAVNVLLGREPGVEPVDVIVCVVDASNLERNLYLVSQLLELGLPMVVALTMVDVAERQGIQIDVEELSRRLGVPVVPVQAHRGIGVGRVRQVLHGLIEKGIPPSPRSPLPREVQLEIERIFEDLESRGLLARIFEPASEDSRASHSHRSPAILRFWLERLLLDAGGFLRQNVLDGKHPDVLKLLVESQQRLEQAGFAVPEDETHFRYEWVRQLLEGVVKAPEQPRITLTDRLDAVLTHRVWGLMIFAAVMLLMFQAVFRLAEPFNRVIDFGVQSCAALVRSQLQPGAFRDLLVDGVISGVGAVLTFIPQIAILFIFIAILEDCGYVARAAVLMDRFMSRIGLSGKSFIPMLSSFACAVPGIMATRTIDNERDRLTTILVTPLLTCSARLPVYALLIAVFIPDYRYLGGVVGLQGLVLASLYVLGVATAVTVALLLKRTIFRGRSPTFVIELPSYKWPSPRTVILRVWERVVVFLRNAGTIIAAISVLVWAALYYPHDSASIDRNLLNRQAELRVLIETLPPESPQREAWEKELDQVGAEIAAAYQRNSILGRMGRAIEPIFRPLGWDWRIGTAVLASFPAREVVVATLGVMFNLGDISSDDVTSSQELHARLRSATREGSNEPVFNIPVALSLMVFYALCAQCAATLAVIRRETNSWRWPVFTFAYMTTLAYLGALVTYQLASRILTGGA</sequence>
<protein>
    <recommendedName>
        <fullName evidence="13 16">Ferrous iron transport protein B</fullName>
    </recommendedName>
</protein>
<accession>A0A286RAC1</accession>
<keyword evidence="2 16" id="KW-0813">Transport</keyword>
<dbReference type="AlphaFoldDB" id="A0A286RAC1"/>
<evidence type="ECO:0000256" key="12">
    <source>
        <dbReference type="ARBA" id="ARBA00023136"/>
    </source>
</evidence>
<dbReference type="InterPro" id="IPR027417">
    <property type="entry name" value="P-loop_NTPase"/>
</dbReference>
<dbReference type="OrthoDB" id="9809127at2"/>
<feature type="binding site" evidence="14">
    <location>
        <begin position="157"/>
        <end position="159"/>
    </location>
    <ligand>
        <name>GTP</name>
        <dbReference type="ChEBI" id="CHEBI:37565"/>
        <label>1</label>
    </ligand>
</feature>
<dbReference type="KEGG" id="ttf:THTE_0306"/>
<evidence type="ECO:0000256" key="11">
    <source>
        <dbReference type="ARBA" id="ARBA00023134"/>
    </source>
</evidence>
<dbReference type="InterPro" id="IPR050860">
    <property type="entry name" value="FeoB_GTPase"/>
</dbReference>
<dbReference type="Proteomes" id="UP000215086">
    <property type="component" value="Chromosome"/>
</dbReference>
<evidence type="ECO:0000256" key="16">
    <source>
        <dbReference type="RuleBase" id="RU362098"/>
    </source>
</evidence>
<dbReference type="PANTHER" id="PTHR43185">
    <property type="entry name" value="FERROUS IRON TRANSPORT PROTEIN B"/>
    <property type="match status" value="1"/>
</dbReference>
<comment type="similarity">
    <text evidence="16">Belongs to the TRAFAC class TrmE-Era-EngA-EngB-Septin-like GTPase superfamily. FeoB GTPase (TC 9.A.8) family.</text>
</comment>
<evidence type="ECO:0000256" key="8">
    <source>
        <dbReference type="ARBA" id="ARBA00022989"/>
    </source>
</evidence>
<dbReference type="GO" id="GO:0005886">
    <property type="term" value="C:plasma membrane"/>
    <property type="evidence" value="ECO:0007669"/>
    <property type="project" value="UniProtKB-SubCell"/>
</dbReference>
<dbReference type="EMBL" id="CP018477">
    <property type="protein sequence ID" value="ASV72908.1"/>
    <property type="molecule type" value="Genomic_DNA"/>
</dbReference>
<dbReference type="InterPro" id="IPR011640">
    <property type="entry name" value="Fe2_transport_prot_B_C"/>
</dbReference>
<comment type="function">
    <text evidence="16">Probable transporter of a GTP-driven Fe(2+) uptake system.</text>
</comment>
<organism evidence="18 19">
    <name type="scientific">Thermogutta terrifontis</name>
    <dbReference type="NCBI Taxonomy" id="1331910"/>
    <lineage>
        <taxon>Bacteria</taxon>
        <taxon>Pseudomonadati</taxon>
        <taxon>Planctomycetota</taxon>
        <taxon>Planctomycetia</taxon>
        <taxon>Pirellulales</taxon>
        <taxon>Thermoguttaceae</taxon>
        <taxon>Thermogutta</taxon>
    </lineage>
</organism>
<dbReference type="InterPro" id="IPR005225">
    <property type="entry name" value="Small_GTP-bd"/>
</dbReference>
<feature type="binding site" evidence="14">
    <location>
        <begin position="63"/>
        <end position="66"/>
    </location>
    <ligand>
        <name>GTP</name>
        <dbReference type="ChEBI" id="CHEBI:37565"/>
        <label>1</label>
    </ligand>
</feature>
<evidence type="ECO:0000256" key="10">
    <source>
        <dbReference type="ARBA" id="ARBA00023065"/>
    </source>
</evidence>
<dbReference type="Pfam" id="PF07664">
    <property type="entry name" value="FeoB_C"/>
    <property type="match status" value="1"/>
</dbReference>
<keyword evidence="11 14" id="KW-0342">GTP-binding</keyword>
<feature type="binding site" evidence="14">
    <location>
        <begin position="17"/>
        <end position="24"/>
    </location>
    <ligand>
        <name>GTP</name>
        <dbReference type="ChEBI" id="CHEBI:37565"/>
        <label>1</label>
    </ligand>
</feature>
<dbReference type="CDD" id="cd01879">
    <property type="entry name" value="FeoB"/>
    <property type="match status" value="1"/>
</dbReference>
<keyword evidence="15" id="KW-0479">Metal-binding</keyword>
<keyword evidence="7 14" id="KW-0547">Nucleotide-binding</keyword>
<evidence type="ECO:0000256" key="15">
    <source>
        <dbReference type="PIRSR" id="PIRSR603373-2"/>
    </source>
</evidence>
<keyword evidence="3" id="KW-1003">Cell membrane</keyword>
<dbReference type="RefSeq" id="WP_095413692.1">
    <property type="nucleotide sequence ID" value="NZ_CP018477.1"/>
</dbReference>
<dbReference type="Pfam" id="PF07670">
    <property type="entry name" value="Gate"/>
    <property type="match status" value="2"/>
</dbReference>
<feature type="domain" description="FeoB-type G" evidence="17">
    <location>
        <begin position="10"/>
        <end position="177"/>
    </location>
</feature>
<keyword evidence="15" id="KW-0460">Magnesium</keyword>
<feature type="transmembrane region" description="Helical" evidence="16">
    <location>
        <begin position="369"/>
        <end position="398"/>
    </location>
</feature>
<dbReference type="InterPro" id="IPR011642">
    <property type="entry name" value="Gate_dom"/>
</dbReference>
<dbReference type="InterPro" id="IPR030389">
    <property type="entry name" value="G_FEOB_dom"/>
</dbReference>
<feature type="transmembrane region" description="Helical" evidence="16">
    <location>
        <begin position="318"/>
        <end position="336"/>
    </location>
</feature>
<keyword evidence="9 16" id="KW-0408">Iron</keyword>
<feature type="transmembrane region" description="Helical" evidence="16">
    <location>
        <begin position="452"/>
        <end position="478"/>
    </location>
</feature>
<evidence type="ECO:0000313" key="19">
    <source>
        <dbReference type="Proteomes" id="UP000215086"/>
    </source>
</evidence>
<evidence type="ECO:0000256" key="9">
    <source>
        <dbReference type="ARBA" id="ARBA00023004"/>
    </source>
</evidence>
<evidence type="ECO:0000256" key="14">
    <source>
        <dbReference type="PIRSR" id="PIRSR603373-1"/>
    </source>
</evidence>
<evidence type="ECO:0000256" key="7">
    <source>
        <dbReference type="ARBA" id="ARBA00022741"/>
    </source>
</evidence>
<dbReference type="Gene3D" id="3.40.50.300">
    <property type="entry name" value="P-loop containing nucleotide triphosphate hydrolases"/>
    <property type="match status" value="1"/>
</dbReference>
<feature type="binding site" evidence="15">
    <location>
        <position position="32"/>
    </location>
    <ligand>
        <name>Mg(2+)</name>
        <dbReference type="ChEBI" id="CHEBI:18420"/>
        <label>2</label>
    </ligand>
</feature>
<evidence type="ECO:0000256" key="3">
    <source>
        <dbReference type="ARBA" id="ARBA00022475"/>
    </source>
</evidence>
<name>A0A286RAC1_9BACT</name>
<keyword evidence="8 16" id="KW-1133">Transmembrane helix</keyword>